<evidence type="ECO:0000313" key="2">
    <source>
        <dbReference type="Proteomes" id="UP000605970"/>
    </source>
</evidence>
<name>A0A8S9ZUV9_9BILA</name>
<accession>A0A8S9ZUV9</accession>
<dbReference type="AlphaFoldDB" id="A0A8S9ZUV9"/>
<feature type="non-terminal residue" evidence="1">
    <location>
        <position position="1"/>
    </location>
</feature>
<sequence length="49" mass="6031">MEEEEEEMLMDVGVDEVIEKNGKKEIRRIVYSICIFNYSELFYRYTKME</sequence>
<dbReference type="Proteomes" id="UP000605970">
    <property type="component" value="Unassembled WGS sequence"/>
</dbReference>
<dbReference type="EMBL" id="JABEBT010000023">
    <property type="protein sequence ID" value="KAF7637030.1"/>
    <property type="molecule type" value="Genomic_DNA"/>
</dbReference>
<comment type="caution">
    <text evidence="1">The sequence shown here is derived from an EMBL/GenBank/DDBJ whole genome shotgun (WGS) entry which is preliminary data.</text>
</comment>
<keyword evidence="2" id="KW-1185">Reference proteome</keyword>
<organism evidence="1 2">
    <name type="scientific">Meloidogyne graminicola</name>
    <dbReference type="NCBI Taxonomy" id="189291"/>
    <lineage>
        <taxon>Eukaryota</taxon>
        <taxon>Metazoa</taxon>
        <taxon>Ecdysozoa</taxon>
        <taxon>Nematoda</taxon>
        <taxon>Chromadorea</taxon>
        <taxon>Rhabditida</taxon>
        <taxon>Tylenchina</taxon>
        <taxon>Tylenchomorpha</taxon>
        <taxon>Tylenchoidea</taxon>
        <taxon>Meloidogynidae</taxon>
        <taxon>Meloidogyninae</taxon>
        <taxon>Meloidogyne</taxon>
    </lineage>
</organism>
<gene>
    <name evidence="1" type="ORF">Mgra_00003419</name>
</gene>
<evidence type="ECO:0000313" key="1">
    <source>
        <dbReference type="EMBL" id="KAF7637030.1"/>
    </source>
</evidence>
<proteinExistence type="predicted"/>
<reference evidence="1" key="1">
    <citation type="journal article" date="2020" name="Ecol. Evol.">
        <title>Genome structure and content of the rice root-knot nematode (Meloidogyne graminicola).</title>
        <authorList>
            <person name="Phan N.T."/>
            <person name="Danchin E.G.J."/>
            <person name="Klopp C."/>
            <person name="Perfus-Barbeoch L."/>
            <person name="Kozlowski D.K."/>
            <person name="Koutsovoulos G.D."/>
            <person name="Lopez-Roques C."/>
            <person name="Bouchez O."/>
            <person name="Zahm M."/>
            <person name="Besnard G."/>
            <person name="Bellafiore S."/>
        </authorList>
    </citation>
    <scope>NUCLEOTIDE SEQUENCE</scope>
    <source>
        <strain evidence="1">VN-18</strain>
    </source>
</reference>
<protein>
    <submittedName>
        <fullName evidence="1">Uncharacterized protein</fullName>
    </submittedName>
</protein>